<reference evidence="4" key="2">
    <citation type="submission" date="2015-01" db="EMBL/GenBank/DDBJ databases">
        <title>Evolutionary Origins and Diversification of the Mycorrhizal Mutualists.</title>
        <authorList>
            <consortium name="DOE Joint Genome Institute"/>
            <consortium name="Mycorrhizal Genomics Consortium"/>
            <person name="Kohler A."/>
            <person name="Kuo A."/>
            <person name="Nagy L.G."/>
            <person name="Floudas D."/>
            <person name="Copeland A."/>
            <person name="Barry K.W."/>
            <person name="Cichocki N."/>
            <person name="Veneault-Fourrey C."/>
            <person name="LaButti K."/>
            <person name="Lindquist E.A."/>
            <person name="Lipzen A."/>
            <person name="Lundell T."/>
            <person name="Morin E."/>
            <person name="Murat C."/>
            <person name="Riley R."/>
            <person name="Ohm R."/>
            <person name="Sun H."/>
            <person name="Tunlid A."/>
            <person name="Henrissat B."/>
            <person name="Grigoriev I.V."/>
            <person name="Hibbett D.S."/>
            <person name="Martin F."/>
        </authorList>
    </citation>
    <scope>NUCLEOTIDE SEQUENCE [LARGE SCALE GENOMIC DNA]</scope>
    <source>
        <strain evidence="4">MUT 4182</strain>
    </source>
</reference>
<keyword evidence="2" id="KW-0812">Transmembrane</keyword>
<dbReference type="STRING" id="1051891.A0A0C3QLX0"/>
<sequence>MPARFVAKNPALAPLFAAVGFAIAGSGWFAFNVLKNDPVVVLNKQGEQDPWNQVKQHQNTKLYSPNSGFWQERVGVPDPRAAFLSSDSSSASQRAKDKVNEIKARGVGNREH</sequence>
<dbReference type="PANTHER" id="PTHR14256:SF1">
    <property type="entry name" value="GEO09626P1"/>
    <property type="match status" value="1"/>
</dbReference>
<dbReference type="EMBL" id="KN822991">
    <property type="protein sequence ID" value="KIO28706.1"/>
    <property type="molecule type" value="Genomic_DNA"/>
</dbReference>
<feature type="transmembrane region" description="Helical" evidence="2">
    <location>
        <begin position="12"/>
        <end position="31"/>
    </location>
</feature>
<evidence type="ECO:0000313" key="3">
    <source>
        <dbReference type="EMBL" id="KIO28706.1"/>
    </source>
</evidence>
<dbReference type="HOGENOM" id="CLU_172026_0_0_1"/>
<dbReference type="Pfam" id="PF06522">
    <property type="entry name" value="B12D"/>
    <property type="match status" value="1"/>
</dbReference>
<keyword evidence="2" id="KW-0472">Membrane</keyword>
<dbReference type="InterPro" id="IPR010530">
    <property type="entry name" value="B12D"/>
</dbReference>
<evidence type="ECO:0000313" key="4">
    <source>
        <dbReference type="Proteomes" id="UP000054248"/>
    </source>
</evidence>
<evidence type="ECO:0000256" key="2">
    <source>
        <dbReference type="SAM" id="Phobius"/>
    </source>
</evidence>
<feature type="region of interest" description="Disordered" evidence="1">
    <location>
        <begin position="83"/>
        <end position="112"/>
    </location>
</feature>
<gene>
    <name evidence="3" type="ORF">M407DRAFT_242911</name>
</gene>
<keyword evidence="2" id="KW-1133">Transmembrane helix</keyword>
<reference evidence="3 4" key="1">
    <citation type="submission" date="2014-04" db="EMBL/GenBank/DDBJ databases">
        <authorList>
            <consortium name="DOE Joint Genome Institute"/>
            <person name="Kuo A."/>
            <person name="Girlanda M."/>
            <person name="Perotto S."/>
            <person name="Kohler A."/>
            <person name="Nagy L.G."/>
            <person name="Floudas D."/>
            <person name="Copeland A."/>
            <person name="Barry K.W."/>
            <person name="Cichocki N."/>
            <person name="Veneault-Fourrey C."/>
            <person name="LaButti K."/>
            <person name="Lindquist E.A."/>
            <person name="Lipzen A."/>
            <person name="Lundell T."/>
            <person name="Morin E."/>
            <person name="Murat C."/>
            <person name="Sun H."/>
            <person name="Tunlid A."/>
            <person name="Henrissat B."/>
            <person name="Grigoriev I.V."/>
            <person name="Hibbett D.S."/>
            <person name="Martin F."/>
            <person name="Nordberg H.P."/>
            <person name="Cantor M.N."/>
            <person name="Hua S.X."/>
        </authorList>
    </citation>
    <scope>NUCLEOTIDE SEQUENCE [LARGE SCALE GENOMIC DNA]</scope>
    <source>
        <strain evidence="3 4">MUT 4182</strain>
    </source>
</reference>
<dbReference type="OrthoDB" id="5511684at2759"/>
<name>A0A0C3QLX0_9AGAM</name>
<keyword evidence="4" id="KW-1185">Reference proteome</keyword>
<organism evidence="3 4">
    <name type="scientific">Tulasnella calospora MUT 4182</name>
    <dbReference type="NCBI Taxonomy" id="1051891"/>
    <lineage>
        <taxon>Eukaryota</taxon>
        <taxon>Fungi</taxon>
        <taxon>Dikarya</taxon>
        <taxon>Basidiomycota</taxon>
        <taxon>Agaricomycotina</taxon>
        <taxon>Agaricomycetes</taxon>
        <taxon>Cantharellales</taxon>
        <taxon>Tulasnellaceae</taxon>
        <taxon>Tulasnella</taxon>
    </lineage>
</organism>
<dbReference type="Proteomes" id="UP000054248">
    <property type="component" value="Unassembled WGS sequence"/>
</dbReference>
<protein>
    <submittedName>
        <fullName evidence="3">Uncharacterized protein</fullName>
    </submittedName>
</protein>
<accession>A0A0C3QLX0</accession>
<dbReference type="AlphaFoldDB" id="A0A0C3QLX0"/>
<dbReference type="PANTHER" id="PTHR14256">
    <property type="entry name" value="NADH-UBIQUINONE OXIDOREDUCTASE MLRQ SUBUNIT"/>
    <property type="match status" value="1"/>
</dbReference>
<proteinExistence type="predicted"/>
<feature type="compositionally biased region" description="Basic and acidic residues" evidence="1">
    <location>
        <begin position="94"/>
        <end position="112"/>
    </location>
</feature>
<evidence type="ECO:0000256" key="1">
    <source>
        <dbReference type="SAM" id="MobiDB-lite"/>
    </source>
</evidence>